<dbReference type="InterPro" id="IPR022085">
    <property type="entry name" value="OpdG"/>
</dbReference>
<evidence type="ECO:0000313" key="1">
    <source>
        <dbReference type="EMBL" id="CZR56227.1"/>
    </source>
</evidence>
<dbReference type="PANTHER" id="PTHR38797">
    <property type="entry name" value="NUCLEAR PORE COMPLEX PROTEIN NUP85-RELATED"/>
    <property type="match status" value="1"/>
</dbReference>
<accession>A0A1L7WTW4</accession>
<reference evidence="1 2" key="1">
    <citation type="submission" date="2016-03" db="EMBL/GenBank/DDBJ databases">
        <authorList>
            <person name="Ploux O."/>
        </authorList>
    </citation>
    <scope>NUCLEOTIDE SEQUENCE [LARGE SCALE GENOMIC DNA]</scope>
    <source>
        <strain evidence="1 2">UAMH 11012</strain>
    </source>
</reference>
<dbReference type="InterPro" id="IPR053204">
    <property type="entry name" value="Oxopyrrolidines_Biosynth-assoc"/>
</dbReference>
<proteinExistence type="predicted"/>
<dbReference type="Proteomes" id="UP000184330">
    <property type="component" value="Unassembled WGS sequence"/>
</dbReference>
<protein>
    <submittedName>
        <fullName evidence="1">Uncharacterized protein</fullName>
    </submittedName>
</protein>
<gene>
    <name evidence="1" type="ORF">PAC_06115</name>
</gene>
<dbReference type="Pfam" id="PF12311">
    <property type="entry name" value="DUF3632"/>
    <property type="match status" value="1"/>
</dbReference>
<evidence type="ECO:0000313" key="2">
    <source>
        <dbReference type="Proteomes" id="UP000184330"/>
    </source>
</evidence>
<sequence length="319" mass="36989">MDELPQYVADEYEPTIDLSWRGRPEPLSALQISVQEQFHFEIDRFALDWDVGQEFFRILDDLLCPQSVVEPQSAAAAIAELYSSTLRRILDGTTDCCEEEDLPGSFCYNFFYSLFFIAKQLPAKDEQLQEKLVDFLAFLRKIPTTSRAKVEWRDLPRLPWAASDIKNDIWISDAEDERKRIEELNFHAFIARQTVRAKITGVGTSDAIWGLQILSGALENEPDPRSKAYQTQGPMLDETIPLAAQWIKLCGEQIFEIDKYIGSYAAGGRKWKGKQGFCLERWQFWRRRFSEISEFEQASDETRRVCKETARLMEEIERA</sequence>
<name>A0A1L7WTW4_9HELO</name>
<keyword evidence="2" id="KW-1185">Reference proteome</keyword>
<dbReference type="AlphaFoldDB" id="A0A1L7WTW4"/>
<dbReference type="PANTHER" id="PTHR38797:SF4">
    <property type="entry name" value="NUCLEAR PORE COMPLEX PROTEIN NUP85"/>
    <property type="match status" value="1"/>
</dbReference>
<dbReference type="EMBL" id="FJOG01000007">
    <property type="protein sequence ID" value="CZR56227.1"/>
    <property type="molecule type" value="Genomic_DNA"/>
</dbReference>
<dbReference type="STRING" id="576137.A0A1L7WTW4"/>
<organism evidence="1 2">
    <name type="scientific">Phialocephala subalpina</name>
    <dbReference type="NCBI Taxonomy" id="576137"/>
    <lineage>
        <taxon>Eukaryota</taxon>
        <taxon>Fungi</taxon>
        <taxon>Dikarya</taxon>
        <taxon>Ascomycota</taxon>
        <taxon>Pezizomycotina</taxon>
        <taxon>Leotiomycetes</taxon>
        <taxon>Helotiales</taxon>
        <taxon>Mollisiaceae</taxon>
        <taxon>Phialocephala</taxon>
        <taxon>Phialocephala fortinii species complex</taxon>
    </lineage>
</organism>
<dbReference type="OrthoDB" id="3350591at2759"/>